<evidence type="ECO:0000313" key="2">
    <source>
        <dbReference type="EMBL" id="MBI2875850.1"/>
    </source>
</evidence>
<proteinExistence type="predicted"/>
<accession>A0A932FUQ2</accession>
<dbReference type="NCBIfam" id="TIGR02605">
    <property type="entry name" value="CxxC_CxxC_SSSS"/>
    <property type="match status" value="1"/>
</dbReference>
<protein>
    <submittedName>
        <fullName evidence="2">Zinc ribbon domain-containing protein</fullName>
    </submittedName>
</protein>
<sequence length="80" mass="9536">MPIYEYYCDQGHEFEIIQRIEDPVLQTCKLCDGQAHRKISPSHGWKRAGVYLFDRRYGARDILHDKTLSQREKQRSLSRP</sequence>
<dbReference type="InterPro" id="IPR013429">
    <property type="entry name" value="Regulatory_FmdB_Zinc_ribbon"/>
</dbReference>
<dbReference type="Pfam" id="PF09723">
    <property type="entry name" value="Zn_ribbon_8"/>
    <property type="match status" value="1"/>
</dbReference>
<name>A0A932FUQ2_UNCTE</name>
<dbReference type="Proteomes" id="UP000769766">
    <property type="component" value="Unassembled WGS sequence"/>
</dbReference>
<feature type="domain" description="Putative regulatory protein FmdB zinc ribbon" evidence="1">
    <location>
        <begin position="1"/>
        <end position="40"/>
    </location>
</feature>
<reference evidence="2" key="1">
    <citation type="submission" date="2020-07" db="EMBL/GenBank/DDBJ databases">
        <title>Huge and variable diversity of episymbiotic CPR bacteria and DPANN archaea in groundwater ecosystems.</title>
        <authorList>
            <person name="He C.Y."/>
            <person name="Keren R."/>
            <person name="Whittaker M."/>
            <person name="Farag I.F."/>
            <person name="Doudna J."/>
            <person name="Cate J.H.D."/>
            <person name="Banfield J.F."/>
        </authorList>
    </citation>
    <scope>NUCLEOTIDE SEQUENCE</scope>
    <source>
        <strain evidence="2">NC_groundwater_672_Ag_B-0.1um_62_36</strain>
    </source>
</reference>
<organism evidence="2 3">
    <name type="scientific">Tectimicrobiota bacterium</name>
    <dbReference type="NCBI Taxonomy" id="2528274"/>
    <lineage>
        <taxon>Bacteria</taxon>
        <taxon>Pseudomonadati</taxon>
        <taxon>Nitrospinota/Tectimicrobiota group</taxon>
        <taxon>Candidatus Tectimicrobiota</taxon>
    </lineage>
</organism>
<evidence type="ECO:0000259" key="1">
    <source>
        <dbReference type="SMART" id="SM00834"/>
    </source>
</evidence>
<dbReference type="SMART" id="SM00834">
    <property type="entry name" value="CxxC_CXXC_SSSS"/>
    <property type="match status" value="1"/>
</dbReference>
<gene>
    <name evidence="2" type="ORF">HYY20_03095</name>
</gene>
<evidence type="ECO:0000313" key="3">
    <source>
        <dbReference type="Proteomes" id="UP000769766"/>
    </source>
</evidence>
<comment type="caution">
    <text evidence="2">The sequence shown here is derived from an EMBL/GenBank/DDBJ whole genome shotgun (WGS) entry which is preliminary data.</text>
</comment>
<dbReference type="EMBL" id="JACPRF010000093">
    <property type="protein sequence ID" value="MBI2875850.1"/>
    <property type="molecule type" value="Genomic_DNA"/>
</dbReference>
<dbReference type="AlphaFoldDB" id="A0A932FUQ2"/>